<dbReference type="PANTHER" id="PTHR37813">
    <property type="entry name" value="FELS-2 PROPHAGE PROTEIN"/>
    <property type="match status" value="1"/>
</dbReference>
<feature type="transmembrane region" description="Helical" evidence="3">
    <location>
        <begin position="652"/>
        <end position="673"/>
    </location>
</feature>
<evidence type="ECO:0000259" key="4">
    <source>
        <dbReference type="Pfam" id="PF10145"/>
    </source>
</evidence>
<evidence type="ECO:0000313" key="6">
    <source>
        <dbReference type="Proteomes" id="UP000279446"/>
    </source>
</evidence>
<protein>
    <submittedName>
        <fullName evidence="5">Phage tail tape measure protein</fullName>
    </submittedName>
</protein>
<keyword evidence="3" id="KW-0472">Membrane</keyword>
<keyword evidence="1" id="KW-1188">Viral release from host cell</keyword>
<evidence type="ECO:0000256" key="2">
    <source>
        <dbReference type="SAM" id="Coils"/>
    </source>
</evidence>
<evidence type="ECO:0000313" key="5">
    <source>
        <dbReference type="EMBL" id="RUT48596.1"/>
    </source>
</evidence>
<dbReference type="NCBIfam" id="TIGR01760">
    <property type="entry name" value="tape_meas_TP901"/>
    <property type="match status" value="1"/>
</dbReference>
<name>A0A3S1KC32_9BACL</name>
<dbReference type="PANTHER" id="PTHR37813:SF1">
    <property type="entry name" value="FELS-2 PROPHAGE PROTEIN"/>
    <property type="match status" value="1"/>
</dbReference>
<keyword evidence="2" id="KW-0175">Coiled coil</keyword>
<feature type="coiled-coil region" evidence="2">
    <location>
        <begin position="934"/>
        <end position="1004"/>
    </location>
</feature>
<evidence type="ECO:0000256" key="3">
    <source>
        <dbReference type="SAM" id="Phobius"/>
    </source>
</evidence>
<dbReference type="OrthoDB" id="28713at2"/>
<keyword evidence="3" id="KW-1133">Transmembrane helix</keyword>
<dbReference type="Pfam" id="PF10145">
    <property type="entry name" value="PhageMin_Tail"/>
    <property type="match status" value="1"/>
</dbReference>
<dbReference type="EMBL" id="RZNY01000001">
    <property type="protein sequence ID" value="RUT48596.1"/>
    <property type="molecule type" value="Genomic_DNA"/>
</dbReference>
<dbReference type="SUPFAM" id="SSF57997">
    <property type="entry name" value="Tropomyosin"/>
    <property type="match status" value="1"/>
</dbReference>
<accession>A0A3S1KC32</accession>
<keyword evidence="6" id="KW-1185">Reference proteome</keyword>
<organism evidence="5 6">
    <name type="scientific">Paenibacillus anaericanus</name>
    <dbReference type="NCBI Taxonomy" id="170367"/>
    <lineage>
        <taxon>Bacteria</taxon>
        <taxon>Bacillati</taxon>
        <taxon>Bacillota</taxon>
        <taxon>Bacilli</taxon>
        <taxon>Bacillales</taxon>
        <taxon>Paenibacillaceae</taxon>
        <taxon>Paenibacillus</taxon>
    </lineage>
</organism>
<comment type="caution">
    <text evidence="5">The sequence shown here is derived from an EMBL/GenBank/DDBJ whole genome shotgun (WGS) entry which is preliminary data.</text>
</comment>
<proteinExistence type="predicted"/>
<sequence length="1667" mass="177925">MSENIEVAGLVTRIAIDDTGLEKTLAGLDRQMKLVKSEFDKGSSILKSYGNDTEGLKLKSDALSKQMEIQKAKVVAYQEALQKSKDIMDKNGQAAETLKQKIADTKAAFEASAAATGRESEETQKLKAELDGLNQEYQKTTRAVDSNAKSVDANTIKVNKAESDYNKLSTELNKTSVEIAKQESGWIKLSTTLDGVSKKMKSAGDSMSSAGQNLTMTVTAPLAAVGGLSAKAAIDFESAFAGVRKTVDATEAQFKTLSTGIRDMAKDIPVAATEIARVGEAAGQLGIKTDAILSFSRTMVDLGVATNLSSDQAATALARLANITQMPQNQFDRLGATIVALGNNLAATESEIVEMGLRIAGAGNIVGMSEAQIMSFAGSLSSVGIEAEAGGTAISKLMINLASAVNSGGKELENFAAVAGMSSTQFAQAFKEDAATAIVSFIEGLGAINEAGGNTFGVIDALGLSEVRLRDALLRSAGAGDVMRESLALGNQAWDENIALTNEATQRYATSESQLKIFKNRLTDIGITLGDALIPALLKLLDSLQPLIDKLAAGAIWFENLDASTRNTVISIAAVSAALGPTLIVMGKLTTAVSSTIGIFSKLSASLGAASVAQKTAAVAAGTLGTATGASATGMTVASKAAGVLRVAVTTMLGPIGIAVAALAALAGAFVIVNRNMSQQSIPSVQKYGEASEKAFNKASGSFENFKNSATKSLSDTSKASGTHAKEIGDKIASGVGDGTKQAAKAAKDNLKAITDTLKEQVDSAKEQLAKSTDTVNKLGDSIVTALKKQYSEQEKSQTAAIDLKVESEKKASELVIKNLEKEADDRTKSLDKQTEAEKKASEARLKIYDQEQTEKLKLIDEELYKQVKTLQDQIDGIDGQTEAEDKAAKEQEHQTKVAEFNKQLLAAETAEERAKIQADLSKTLADYDRAQLLEQRKSQKEGLKAQIDAAKEAASLRKEQVKEEIEAIKEQEKERTSAVQAGLTEQKTSLKEHYDDLKEKEKDRTKVVQDELGGQKDALKEHFNQLTEQESLQAEARKLIIGKHNDEIIKLLNTYNPKWQDAGQSFADSFKNGLNSDMISVGDAVKEAINIAPIIDDQVKSLEAMEAKLKDLEAQSAGSSSGGAGGGIGDLTSGFDAASLSADDLVSSIENGVVPALEDMGDVSEGVVEESTARGALAVGKRGAELRKGVNETVEAFLGLRTKATTELNGLKWSASQVTEETASEIADTFFAMGNQITEDMSKDHAEQLVQMESFLTNSKELTEQEKNGALQRLKGTHAAQAEEVLSGQNRVAEIMLAAMEEKRGITQQEYDEIIKIQESFTKTGAEVLTNSVDEQTALYERLKVEASELSAQQAAEVVKNSVSQRDTTIKQAEEQYQNVVAQIIKQRDEMGTISSEQAEKLIAEAKRQRDETVSHAEGMHTSVVDEAKKQAGEHAKQVNWETGEILSKWEYFKNGVAEVWTGVYNDSTKKINDMWTSITQTTGKIKTDVMKIWDEIIGFFKGIDLSDIGKNIMDGLFGGMESSKDKIVDLSSEMGRSVKGGLKKELQINSPSKVTRRIGEDTGEGLVLGLDNKISDIEKQARAMASAAIPGMEAMDMSISTTGSQSGNRASSTPSMAGDVVHNNFADMFRGANFVVRTDDDINKLGQRFARVVTGNARGLGGAPV</sequence>
<dbReference type="InterPro" id="IPR010090">
    <property type="entry name" value="Phage_tape_meas"/>
</dbReference>
<reference evidence="5 6" key="1">
    <citation type="submission" date="2018-12" db="EMBL/GenBank/DDBJ databases">
        <authorList>
            <person name="Sun L."/>
            <person name="Chen Z."/>
        </authorList>
    </citation>
    <scope>NUCLEOTIDE SEQUENCE [LARGE SCALE GENOMIC DNA]</scope>
    <source>
        <strain evidence="5 6">DSM 15890</strain>
    </source>
</reference>
<feature type="coiled-coil region" evidence="2">
    <location>
        <begin position="1327"/>
        <end position="1391"/>
    </location>
</feature>
<dbReference type="Proteomes" id="UP000279446">
    <property type="component" value="Unassembled WGS sequence"/>
</dbReference>
<dbReference type="RefSeq" id="WP_127190190.1">
    <property type="nucleotide sequence ID" value="NZ_RZNY01000001.1"/>
</dbReference>
<feature type="coiled-coil region" evidence="2">
    <location>
        <begin position="741"/>
        <end position="775"/>
    </location>
</feature>
<gene>
    <name evidence="5" type="ORF">EJP82_01245</name>
</gene>
<feature type="domain" description="Phage tail tape measure protein" evidence="4">
    <location>
        <begin position="261"/>
        <end position="450"/>
    </location>
</feature>
<feature type="coiled-coil region" evidence="2">
    <location>
        <begin position="123"/>
        <end position="178"/>
    </location>
</feature>
<keyword evidence="3" id="KW-0812">Transmembrane</keyword>
<evidence type="ECO:0000256" key="1">
    <source>
        <dbReference type="ARBA" id="ARBA00022612"/>
    </source>
</evidence>